<accession>A0A834MAI5</accession>
<organism evidence="1 2">
    <name type="scientific">Rhynchophorus ferrugineus</name>
    <name type="common">Red palm weevil</name>
    <name type="synonym">Curculio ferrugineus</name>
    <dbReference type="NCBI Taxonomy" id="354439"/>
    <lineage>
        <taxon>Eukaryota</taxon>
        <taxon>Metazoa</taxon>
        <taxon>Ecdysozoa</taxon>
        <taxon>Arthropoda</taxon>
        <taxon>Hexapoda</taxon>
        <taxon>Insecta</taxon>
        <taxon>Pterygota</taxon>
        <taxon>Neoptera</taxon>
        <taxon>Endopterygota</taxon>
        <taxon>Coleoptera</taxon>
        <taxon>Polyphaga</taxon>
        <taxon>Cucujiformia</taxon>
        <taxon>Curculionidae</taxon>
        <taxon>Dryophthorinae</taxon>
        <taxon>Rhynchophorus</taxon>
    </lineage>
</organism>
<proteinExistence type="predicted"/>
<gene>
    <name evidence="1" type="ORF">GWI33_012889</name>
</gene>
<dbReference type="Proteomes" id="UP000625711">
    <property type="component" value="Unassembled WGS sequence"/>
</dbReference>
<protein>
    <recommendedName>
        <fullName evidence="3">Cytochrome P450</fullName>
    </recommendedName>
</protein>
<evidence type="ECO:0008006" key="3">
    <source>
        <dbReference type="Google" id="ProtNLM"/>
    </source>
</evidence>
<evidence type="ECO:0000313" key="2">
    <source>
        <dbReference type="Proteomes" id="UP000625711"/>
    </source>
</evidence>
<name>A0A834MAI5_RHYFE</name>
<dbReference type="EMBL" id="JAACXV010012771">
    <property type="protein sequence ID" value="KAF7274456.1"/>
    <property type="molecule type" value="Genomic_DNA"/>
</dbReference>
<reference evidence="1" key="1">
    <citation type="submission" date="2020-08" db="EMBL/GenBank/DDBJ databases">
        <title>Genome sequencing and assembly of the red palm weevil Rhynchophorus ferrugineus.</title>
        <authorList>
            <person name="Dias G.B."/>
            <person name="Bergman C.M."/>
            <person name="Manee M."/>
        </authorList>
    </citation>
    <scope>NUCLEOTIDE SEQUENCE</scope>
    <source>
        <strain evidence="1">AA-2017</strain>
        <tissue evidence="1">Whole larva</tissue>
    </source>
</reference>
<dbReference type="AlphaFoldDB" id="A0A834MAI5"/>
<comment type="caution">
    <text evidence="1">The sequence shown here is derived from an EMBL/GenBank/DDBJ whole genome shotgun (WGS) entry which is preliminary data.</text>
</comment>
<sequence length="80" mass="8962">MLDFAGGSKVYLPVLKTYLDEYGDTVLIHDGPFSRLLITVDYELTEYLYSSTVEINKSDQYKILHGWLGDGLLTSSGIVL</sequence>
<evidence type="ECO:0000313" key="1">
    <source>
        <dbReference type="EMBL" id="KAF7274456.1"/>
    </source>
</evidence>
<dbReference type="OrthoDB" id="1470350at2759"/>
<keyword evidence="2" id="KW-1185">Reference proteome</keyword>